<dbReference type="Proteomes" id="UP000479710">
    <property type="component" value="Unassembled WGS sequence"/>
</dbReference>
<organism evidence="1 2">
    <name type="scientific">Oryza meyeriana var. granulata</name>
    <dbReference type="NCBI Taxonomy" id="110450"/>
    <lineage>
        <taxon>Eukaryota</taxon>
        <taxon>Viridiplantae</taxon>
        <taxon>Streptophyta</taxon>
        <taxon>Embryophyta</taxon>
        <taxon>Tracheophyta</taxon>
        <taxon>Spermatophyta</taxon>
        <taxon>Magnoliopsida</taxon>
        <taxon>Liliopsida</taxon>
        <taxon>Poales</taxon>
        <taxon>Poaceae</taxon>
        <taxon>BOP clade</taxon>
        <taxon>Oryzoideae</taxon>
        <taxon>Oryzeae</taxon>
        <taxon>Oryzinae</taxon>
        <taxon>Oryza</taxon>
        <taxon>Oryza meyeriana</taxon>
    </lineage>
</organism>
<dbReference type="AlphaFoldDB" id="A0A6G1D5B5"/>
<keyword evidence="2" id="KW-1185">Reference proteome</keyword>
<comment type="caution">
    <text evidence="1">The sequence shown here is derived from an EMBL/GenBank/DDBJ whole genome shotgun (WGS) entry which is preliminary data.</text>
</comment>
<accession>A0A6G1D5B5</accession>
<protein>
    <submittedName>
        <fullName evidence="1">Uncharacterized protein</fullName>
    </submittedName>
</protein>
<name>A0A6G1D5B5_9ORYZ</name>
<evidence type="ECO:0000313" key="2">
    <source>
        <dbReference type="Proteomes" id="UP000479710"/>
    </source>
</evidence>
<evidence type="ECO:0000313" key="1">
    <source>
        <dbReference type="EMBL" id="KAF0907529.1"/>
    </source>
</evidence>
<dbReference type="EMBL" id="SPHZ02000007">
    <property type="protein sequence ID" value="KAF0907529.1"/>
    <property type="molecule type" value="Genomic_DNA"/>
</dbReference>
<reference evidence="1 2" key="1">
    <citation type="submission" date="2019-11" db="EMBL/GenBank/DDBJ databases">
        <title>Whole genome sequence of Oryza granulata.</title>
        <authorList>
            <person name="Li W."/>
        </authorList>
    </citation>
    <scope>NUCLEOTIDE SEQUENCE [LARGE SCALE GENOMIC DNA]</scope>
    <source>
        <strain evidence="2">cv. Menghai</strain>
        <tissue evidence="1">Leaf</tissue>
    </source>
</reference>
<proteinExistence type="predicted"/>
<sequence>MGGFLLEASTSASPLAVLLFRRSLCNHELGNGIVPCLCLACAAAAAGKCGRGLWGEVAAVRAARVQTSEQ</sequence>
<gene>
    <name evidence="1" type="ORF">E2562_018346</name>
</gene>